<evidence type="ECO:0000313" key="1">
    <source>
        <dbReference type="EMBL" id="MBW0480953.1"/>
    </source>
</evidence>
<name>A0A9Q3GUQ8_9BASI</name>
<dbReference type="Proteomes" id="UP000765509">
    <property type="component" value="Unassembled WGS sequence"/>
</dbReference>
<dbReference type="InterPro" id="IPR036691">
    <property type="entry name" value="Endo/exonu/phosph_ase_sf"/>
</dbReference>
<proteinExistence type="predicted"/>
<dbReference type="SUPFAM" id="SSF56219">
    <property type="entry name" value="DNase I-like"/>
    <property type="match status" value="1"/>
</dbReference>
<protein>
    <recommendedName>
        <fullName evidence="3">Endonuclease/exonuclease/phosphatase domain-containing protein</fullName>
    </recommendedName>
</protein>
<organism evidence="1 2">
    <name type="scientific">Austropuccinia psidii MF-1</name>
    <dbReference type="NCBI Taxonomy" id="1389203"/>
    <lineage>
        <taxon>Eukaryota</taxon>
        <taxon>Fungi</taxon>
        <taxon>Dikarya</taxon>
        <taxon>Basidiomycota</taxon>
        <taxon>Pucciniomycotina</taxon>
        <taxon>Pucciniomycetes</taxon>
        <taxon>Pucciniales</taxon>
        <taxon>Sphaerophragmiaceae</taxon>
        <taxon>Austropuccinia</taxon>
    </lineage>
</organism>
<reference evidence="1" key="1">
    <citation type="submission" date="2021-03" db="EMBL/GenBank/DDBJ databases">
        <title>Draft genome sequence of rust myrtle Austropuccinia psidii MF-1, a brazilian biotype.</title>
        <authorList>
            <person name="Quecine M.C."/>
            <person name="Pachon D.M.R."/>
            <person name="Bonatelli M.L."/>
            <person name="Correr F.H."/>
            <person name="Franceschini L.M."/>
            <person name="Leite T.F."/>
            <person name="Margarido G.R.A."/>
            <person name="Almeida C.A."/>
            <person name="Ferrarezi J.A."/>
            <person name="Labate C.A."/>
        </authorList>
    </citation>
    <scope>NUCLEOTIDE SEQUENCE</scope>
    <source>
        <strain evidence="1">MF-1</strain>
    </source>
</reference>
<dbReference type="Gene3D" id="3.60.10.10">
    <property type="entry name" value="Endonuclease/exonuclease/phosphatase"/>
    <property type="match status" value="1"/>
</dbReference>
<accession>A0A9Q3GUQ8</accession>
<evidence type="ECO:0000313" key="2">
    <source>
        <dbReference type="Proteomes" id="UP000765509"/>
    </source>
</evidence>
<dbReference type="EMBL" id="AVOT02006183">
    <property type="protein sequence ID" value="MBW0480953.1"/>
    <property type="molecule type" value="Genomic_DNA"/>
</dbReference>
<dbReference type="AlphaFoldDB" id="A0A9Q3GUQ8"/>
<evidence type="ECO:0008006" key="3">
    <source>
        <dbReference type="Google" id="ProtNLM"/>
    </source>
</evidence>
<comment type="caution">
    <text evidence="1">The sequence shown here is derived from an EMBL/GenBank/DDBJ whole genome shotgun (WGS) entry which is preliminary data.</text>
</comment>
<sequence length="244" mass="28621">MPDNELVGKYMLPKYRIYKWKPYWDRAIIKPSQFKAPPVLLSSLLTWNLNGLGTKRPWLEQLASHNQCEVIAIQEHLLSPLQYPPTLKNIFTYNKSRGPCFWGQALFVHFSLASHEILTDEQAFIHVVVFDLCKGKPWSILNLYLPSGTPRRGDHKEILAYLRHHIEDTVKDKDPMLTLMRDFVMYEREIDTLLTTNSRRNLLLSQLREPINNLTRVTDHSFDHFVFSKVVTHLRKEVSIIQDI</sequence>
<gene>
    <name evidence="1" type="ORF">O181_020668</name>
</gene>
<dbReference type="OrthoDB" id="2506849at2759"/>
<keyword evidence="2" id="KW-1185">Reference proteome</keyword>